<gene>
    <name evidence="5" type="ORF">ISP08_09525</name>
</gene>
<dbReference type="InterPro" id="IPR038765">
    <property type="entry name" value="Papain-like_cys_pep_sf"/>
</dbReference>
<accession>A0A7T1F9F5</accession>
<dbReference type="InterPro" id="IPR007921">
    <property type="entry name" value="CHAP_dom"/>
</dbReference>
<dbReference type="Pfam" id="PF25606">
    <property type="entry name" value="SH3b_P2"/>
    <property type="match status" value="1"/>
</dbReference>
<evidence type="ECO:0000256" key="1">
    <source>
        <dbReference type="ARBA" id="ARBA00001561"/>
    </source>
</evidence>
<dbReference type="Gene3D" id="3.90.1720.10">
    <property type="entry name" value="endopeptidase domain like (from Nostoc punctiforme)"/>
    <property type="match status" value="1"/>
</dbReference>
<dbReference type="RefSeq" id="WP_195718461.1">
    <property type="nucleotide sequence ID" value="NZ_CP064056.1"/>
</dbReference>
<dbReference type="Gene3D" id="2.30.30.40">
    <property type="entry name" value="SH3 Domains"/>
    <property type="match status" value="1"/>
</dbReference>
<evidence type="ECO:0000313" key="5">
    <source>
        <dbReference type="EMBL" id="QPM74575.1"/>
    </source>
</evidence>
<name>A0A7T1F9F5_9STAP</name>
<feature type="domain" description="Peptidase C51" evidence="4">
    <location>
        <begin position="8"/>
        <end position="152"/>
    </location>
</feature>
<dbReference type="AlphaFoldDB" id="A0A7T1F9F5"/>
<dbReference type="SUPFAM" id="SSF54001">
    <property type="entry name" value="Cysteine proteinases"/>
    <property type="match status" value="1"/>
</dbReference>
<dbReference type="PROSITE" id="PS50911">
    <property type="entry name" value="CHAP"/>
    <property type="match status" value="1"/>
</dbReference>
<organism evidence="5 6">
    <name type="scientific">Staphylococcus lloydii</name>
    <dbReference type="NCBI Taxonomy" id="2781774"/>
    <lineage>
        <taxon>Bacteria</taxon>
        <taxon>Bacillati</taxon>
        <taxon>Bacillota</taxon>
        <taxon>Bacilli</taxon>
        <taxon>Bacillales</taxon>
        <taxon>Staphylococcaceae</taxon>
        <taxon>Staphylococcus</taxon>
    </lineage>
</organism>
<reference evidence="5 6" key="1">
    <citation type="submission" date="2020-10" db="EMBL/GenBank/DDBJ databases">
        <title>Closed genome sequences of Staphylococcus lloydii sp. nov. and Staphylococcus durrellii sp. nov. Isolated from Captive Fruit Bats (Pteropus livingstonii).</title>
        <authorList>
            <person name="Fountain K."/>
        </authorList>
    </citation>
    <scope>NUCLEOTIDE SEQUENCE [LARGE SCALE GENOMIC DNA]</scope>
    <source>
        <strain evidence="5 6">23_2_7_LY</strain>
    </source>
</reference>
<evidence type="ECO:0000259" key="4">
    <source>
        <dbReference type="PROSITE" id="PS50911"/>
    </source>
</evidence>
<dbReference type="InterPro" id="IPR057958">
    <property type="entry name" value="SH3b_P2_dom"/>
</dbReference>
<proteinExistence type="predicted"/>
<dbReference type="GO" id="GO:0008745">
    <property type="term" value="F:N-acetylmuramoyl-L-alanine amidase activity"/>
    <property type="evidence" value="ECO:0007669"/>
    <property type="project" value="UniProtKB-EC"/>
</dbReference>
<evidence type="ECO:0000313" key="6">
    <source>
        <dbReference type="Proteomes" id="UP000594455"/>
    </source>
</evidence>
<keyword evidence="6" id="KW-1185">Reference proteome</keyword>
<keyword evidence="3" id="KW-0378">Hydrolase</keyword>
<protein>
    <recommendedName>
        <fullName evidence="2">N-acetylmuramoyl-L-alanine amidase</fullName>
        <ecNumber evidence="2">3.5.1.28</ecNumber>
    </recommendedName>
</protein>
<evidence type="ECO:0000256" key="2">
    <source>
        <dbReference type="ARBA" id="ARBA00011901"/>
    </source>
</evidence>
<evidence type="ECO:0000256" key="3">
    <source>
        <dbReference type="ARBA" id="ARBA00022801"/>
    </source>
</evidence>
<dbReference type="FunFam" id="3.90.1720.10:FF:000005">
    <property type="entry name" value="Amidase"/>
    <property type="match status" value="1"/>
</dbReference>
<comment type="catalytic activity">
    <reaction evidence="1">
        <text>Hydrolyzes the link between N-acetylmuramoyl residues and L-amino acid residues in certain cell-wall glycopeptides.</text>
        <dbReference type="EC" id="3.5.1.28"/>
    </reaction>
</comment>
<dbReference type="EMBL" id="CP064056">
    <property type="protein sequence ID" value="QPM74575.1"/>
    <property type="molecule type" value="Genomic_DNA"/>
</dbReference>
<dbReference type="EC" id="3.5.1.28" evidence="2"/>
<sequence>MTTAVMTQTQFVNWLKNSIGKKYDFDGWYGNQCYDYANTGFNALFPGYHLSGINAWAIASDNSALLASRAKVYKNTPSFLAKPGDMVLFPSTFGNGSGHVAWVLSATLNAITAVEQNWENGGWTYGPEKGGSGWEPATKRTHAYDPNMIFIRPNFAGNKVTAVAKKATAKVKAAQTTWNWKGRFYPNTLVRVRRAAGLHGSVVDKGSWLNGKSDWVDITQIKKVDGYWWGRFKYPRAGSSDKYFWCALAKITDSKARIKYEKAMYGTVKWK</sequence>
<dbReference type="Pfam" id="PF05257">
    <property type="entry name" value="CHAP"/>
    <property type="match status" value="1"/>
</dbReference>
<dbReference type="Proteomes" id="UP000594455">
    <property type="component" value="Chromosome"/>
</dbReference>
<dbReference type="KEGG" id="sllo:ISP08_09525"/>